<evidence type="ECO:0000313" key="4">
    <source>
        <dbReference type="Proteomes" id="UP001589747"/>
    </source>
</evidence>
<sequence length="374" mass="40255">MADPVVVPPIEAGSPLIEEPVKRRRTRGASPSRRKKRGAAGPAAKAKRTRKKQPRARGKVAKRSVSKTARGRNRKSAPSSLAERSPVEANAANPASGAREDRNAYEAGYERGLYEGGEQLLEQLVPPGVLVAEIHLRDVLAAGLAASAPRMFPLADVGVVYEELTHAIETKQPYALVRLGDGELLTLAQDTLYDAETIRREGRFLPYAGVNAPDLAARDLVAAAIRQVNRVGVPLSRRKHFLPLLHPVLRHHGIDPDSMRLTSSTINYELQQSGLLTHLLSGKRLLLIGDMAPSLAETLVAWGFAVCGVISPVNGFASIDRVMQEASLIDFDLALVSAGVPAVVICWRLAAEFGRVALDFGHLADALVKGQLSV</sequence>
<dbReference type="Proteomes" id="UP001589747">
    <property type="component" value="Unassembled WGS sequence"/>
</dbReference>
<gene>
    <name evidence="3" type="ORF">ACFFSY_30205</name>
</gene>
<feature type="domain" description="GT-D fold-like" evidence="2">
    <location>
        <begin position="159"/>
        <end position="367"/>
    </location>
</feature>
<proteinExistence type="predicted"/>
<reference evidence="3 4" key="1">
    <citation type="submission" date="2024-09" db="EMBL/GenBank/DDBJ databases">
        <authorList>
            <person name="Sun Q."/>
            <person name="Mori K."/>
        </authorList>
    </citation>
    <scope>NUCLEOTIDE SEQUENCE [LARGE SCALE GENOMIC DNA]</scope>
    <source>
        <strain evidence="3 4">TISTR 2452</strain>
    </source>
</reference>
<evidence type="ECO:0000256" key="1">
    <source>
        <dbReference type="SAM" id="MobiDB-lite"/>
    </source>
</evidence>
<accession>A0ABV5KYD1</accession>
<comment type="caution">
    <text evidence="3">The sequence shown here is derived from an EMBL/GenBank/DDBJ whole genome shotgun (WGS) entry which is preliminary data.</text>
</comment>
<dbReference type="InterPro" id="IPR049785">
    <property type="entry name" value="GT-D-like_firm"/>
</dbReference>
<feature type="region of interest" description="Disordered" evidence="1">
    <location>
        <begin position="1"/>
        <end position="102"/>
    </location>
</feature>
<feature type="compositionally biased region" description="Basic residues" evidence="1">
    <location>
        <begin position="22"/>
        <end position="38"/>
    </location>
</feature>
<keyword evidence="4" id="KW-1185">Reference proteome</keyword>
<feature type="compositionally biased region" description="Basic residues" evidence="1">
    <location>
        <begin position="45"/>
        <end position="75"/>
    </location>
</feature>
<dbReference type="RefSeq" id="WP_377501247.1">
    <property type="nucleotide sequence ID" value="NZ_JBHMDO010000047.1"/>
</dbReference>
<name>A0ABV5KYD1_9BACL</name>
<dbReference type="InterPro" id="IPR055171">
    <property type="entry name" value="GT-D-like"/>
</dbReference>
<protein>
    <submittedName>
        <fullName evidence="3">GT-D fold domain-containing glycosyltransferase</fullName>
    </submittedName>
</protein>
<dbReference type="Pfam" id="PF22882">
    <property type="entry name" value="GT-D-like"/>
    <property type="match status" value="1"/>
</dbReference>
<dbReference type="NCBIfam" id="NF040628">
    <property type="entry name" value="GT-D_rel"/>
    <property type="match status" value="1"/>
</dbReference>
<organism evidence="3 4">
    <name type="scientific">Paenibacillus aurantiacus</name>
    <dbReference type="NCBI Taxonomy" id="1936118"/>
    <lineage>
        <taxon>Bacteria</taxon>
        <taxon>Bacillati</taxon>
        <taxon>Bacillota</taxon>
        <taxon>Bacilli</taxon>
        <taxon>Bacillales</taxon>
        <taxon>Paenibacillaceae</taxon>
        <taxon>Paenibacillus</taxon>
    </lineage>
</organism>
<evidence type="ECO:0000313" key="3">
    <source>
        <dbReference type="EMBL" id="MFB9330239.1"/>
    </source>
</evidence>
<dbReference type="EMBL" id="JBHMDO010000047">
    <property type="protein sequence ID" value="MFB9330239.1"/>
    <property type="molecule type" value="Genomic_DNA"/>
</dbReference>
<evidence type="ECO:0000259" key="2">
    <source>
        <dbReference type="Pfam" id="PF22882"/>
    </source>
</evidence>